<evidence type="ECO:0000313" key="3">
    <source>
        <dbReference type="EMBL" id="RCX10047.1"/>
    </source>
</evidence>
<name>A0A369APB6_9BURK</name>
<dbReference type="SUPFAM" id="SSF51735">
    <property type="entry name" value="NAD(P)-binding Rossmann-fold domains"/>
    <property type="match status" value="1"/>
</dbReference>
<accession>A0A369APB6</accession>
<dbReference type="GO" id="GO:0016491">
    <property type="term" value="F:oxidoreductase activity"/>
    <property type="evidence" value="ECO:0007669"/>
    <property type="project" value="UniProtKB-KW"/>
</dbReference>
<reference evidence="3 4" key="1">
    <citation type="submission" date="2018-07" db="EMBL/GenBank/DDBJ databases">
        <title>Genomic Encyclopedia of Type Strains, Phase IV (KMG-IV): sequencing the most valuable type-strain genomes for metagenomic binning, comparative biology and taxonomic classification.</title>
        <authorList>
            <person name="Goeker M."/>
        </authorList>
    </citation>
    <scope>NUCLEOTIDE SEQUENCE [LARGE SCALE GENOMIC DNA]</scope>
    <source>
        <strain evidence="3 4">DSM 100911</strain>
    </source>
</reference>
<comment type="caution">
    <text evidence="3">The sequence shown here is derived from an EMBL/GenBank/DDBJ whole genome shotgun (WGS) entry which is preliminary data.</text>
</comment>
<dbReference type="PANTHER" id="PTHR43639">
    <property type="entry name" value="OXIDOREDUCTASE, SHORT-CHAIN DEHYDROGENASE/REDUCTASE FAMILY (AFU_ORTHOLOGUE AFUA_5G02870)"/>
    <property type="match status" value="1"/>
</dbReference>
<organism evidence="3 4">
    <name type="scientific">Extensimonas vulgaris</name>
    <dbReference type="NCBI Taxonomy" id="1031594"/>
    <lineage>
        <taxon>Bacteria</taxon>
        <taxon>Pseudomonadati</taxon>
        <taxon>Pseudomonadota</taxon>
        <taxon>Betaproteobacteria</taxon>
        <taxon>Burkholderiales</taxon>
        <taxon>Comamonadaceae</taxon>
        <taxon>Extensimonas</taxon>
    </lineage>
</organism>
<dbReference type="AlphaFoldDB" id="A0A369APB6"/>
<dbReference type="Gene3D" id="3.40.50.720">
    <property type="entry name" value="NAD(P)-binding Rossmann-like Domain"/>
    <property type="match status" value="1"/>
</dbReference>
<evidence type="ECO:0000256" key="1">
    <source>
        <dbReference type="ARBA" id="ARBA00006484"/>
    </source>
</evidence>
<dbReference type="RefSeq" id="WP_114482751.1">
    <property type="nucleotide sequence ID" value="NZ_QPJU01000003.1"/>
</dbReference>
<proteinExistence type="inferred from homology"/>
<dbReference type="InterPro" id="IPR036291">
    <property type="entry name" value="NAD(P)-bd_dom_sf"/>
</dbReference>
<sequence length="266" mass="28926">MAAKSVLITGGAQRLGALLCRQFAQAGWEVWCHFQHSEEAAQHLCAELRAAGAHAHPIRADLADEAQRQQMVQQITTQTGALRCIIHNASTFEPDSADQLNVATTRHQLEVNLLAPLSLSSLMAQQPYPSSSSGERSIIHVLDQKVFNLNPDYFSYTLSKLALERAVALQAQALAPSIRVCGVAPGLMYLSGPQTRENFDVASRVNLLRRPTDPLQVAATCLFLAENPCITGTTVAVDNGQHLIPLPRDVMFVVEDILKAKRGADV</sequence>
<dbReference type="PRINTS" id="PR00081">
    <property type="entry name" value="GDHRDH"/>
</dbReference>
<evidence type="ECO:0000313" key="4">
    <source>
        <dbReference type="Proteomes" id="UP000252174"/>
    </source>
</evidence>
<keyword evidence="2" id="KW-0560">Oxidoreductase</keyword>
<keyword evidence="4" id="KW-1185">Reference proteome</keyword>
<comment type="similarity">
    <text evidence="1">Belongs to the short-chain dehydrogenases/reductases (SDR) family.</text>
</comment>
<dbReference type="InterPro" id="IPR002347">
    <property type="entry name" value="SDR_fam"/>
</dbReference>
<dbReference type="EMBL" id="QPJU01000003">
    <property type="protein sequence ID" value="RCX10047.1"/>
    <property type="molecule type" value="Genomic_DNA"/>
</dbReference>
<dbReference type="Proteomes" id="UP000252174">
    <property type="component" value="Unassembled WGS sequence"/>
</dbReference>
<dbReference type="PANTHER" id="PTHR43639:SF1">
    <property type="entry name" value="SHORT-CHAIN DEHYDROGENASE_REDUCTASE FAMILY PROTEIN"/>
    <property type="match status" value="1"/>
</dbReference>
<dbReference type="OrthoDB" id="5292672at2"/>
<gene>
    <name evidence="3" type="ORF">DFR45_10331</name>
</gene>
<evidence type="ECO:0000256" key="2">
    <source>
        <dbReference type="ARBA" id="ARBA00023002"/>
    </source>
</evidence>
<protein>
    <submittedName>
        <fullName evidence="3">NAD(P)-dependent dehydrogenase (Short-subunit alcohol dehydrogenase family)</fullName>
    </submittedName>
</protein>
<dbReference type="Pfam" id="PF00106">
    <property type="entry name" value="adh_short"/>
    <property type="match status" value="1"/>
</dbReference>